<evidence type="ECO:0000313" key="1">
    <source>
        <dbReference type="EMBL" id="KAF6201606.1"/>
    </source>
</evidence>
<keyword evidence="2" id="KW-1185">Reference proteome</keyword>
<evidence type="ECO:0000313" key="2">
    <source>
        <dbReference type="Proteomes" id="UP000466442"/>
    </source>
</evidence>
<name>A0A8S9X0M4_APOLU</name>
<dbReference type="AlphaFoldDB" id="A0A8S9X0M4"/>
<protein>
    <submittedName>
        <fullName evidence="1">Uncharacterized protein</fullName>
    </submittedName>
</protein>
<sequence>MSIYNHFSYWSEFTAPSPLLPIEIWKGPRPTTVKTTYRKTKGPLRDVSSSSDIIRLLAVFHLRGTRVSDMRRSTEDQYKAEFAQLKNGISDDIVTNKQAVTLSRISICLPSLSHAVAESSGVSELLKELFQTDADPILGINAIPCLLAYESDALSFAVRNQIWRMNTAANVYIAMHAVKKGGRAPTNTEALVNAKRYMKLAFNNTKDSQAAAEVVLQKMKRLNTESVEVIVRRDWSG</sequence>
<gene>
    <name evidence="1" type="ORF">GE061_003998</name>
</gene>
<proteinExistence type="predicted"/>
<reference evidence="1" key="1">
    <citation type="journal article" date="2021" name="Mol. Ecol. Resour.">
        <title>Apolygus lucorum genome provides insights into omnivorousness and mesophyll feeding.</title>
        <authorList>
            <person name="Liu Y."/>
            <person name="Liu H."/>
            <person name="Wang H."/>
            <person name="Huang T."/>
            <person name="Liu B."/>
            <person name="Yang B."/>
            <person name="Yin L."/>
            <person name="Li B."/>
            <person name="Zhang Y."/>
            <person name="Zhang S."/>
            <person name="Jiang F."/>
            <person name="Zhang X."/>
            <person name="Ren Y."/>
            <person name="Wang B."/>
            <person name="Wang S."/>
            <person name="Lu Y."/>
            <person name="Wu K."/>
            <person name="Fan W."/>
            <person name="Wang G."/>
        </authorList>
    </citation>
    <scope>NUCLEOTIDE SEQUENCE</scope>
    <source>
        <strain evidence="1">12Hb</strain>
    </source>
</reference>
<organism evidence="1 2">
    <name type="scientific">Apolygus lucorum</name>
    <name type="common">Small green plant bug</name>
    <name type="synonym">Lygocoris lucorum</name>
    <dbReference type="NCBI Taxonomy" id="248454"/>
    <lineage>
        <taxon>Eukaryota</taxon>
        <taxon>Metazoa</taxon>
        <taxon>Ecdysozoa</taxon>
        <taxon>Arthropoda</taxon>
        <taxon>Hexapoda</taxon>
        <taxon>Insecta</taxon>
        <taxon>Pterygota</taxon>
        <taxon>Neoptera</taxon>
        <taxon>Paraneoptera</taxon>
        <taxon>Hemiptera</taxon>
        <taxon>Heteroptera</taxon>
        <taxon>Panheteroptera</taxon>
        <taxon>Cimicomorpha</taxon>
        <taxon>Miridae</taxon>
        <taxon>Mirini</taxon>
        <taxon>Apolygus</taxon>
    </lineage>
</organism>
<dbReference type="Proteomes" id="UP000466442">
    <property type="component" value="Linkage Group LG12"/>
</dbReference>
<comment type="caution">
    <text evidence="1">The sequence shown here is derived from an EMBL/GenBank/DDBJ whole genome shotgun (WGS) entry which is preliminary data.</text>
</comment>
<accession>A0A8S9X0M4</accession>
<dbReference type="EMBL" id="WIXP02000012">
    <property type="protein sequence ID" value="KAF6201606.1"/>
    <property type="molecule type" value="Genomic_DNA"/>
</dbReference>